<name>A0ABV6E0G3_9ACTN</name>
<protein>
    <submittedName>
        <fullName evidence="1">Uncharacterized protein</fullName>
    </submittedName>
</protein>
<comment type="caution">
    <text evidence="1">The sequence shown here is derived from an EMBL/GenBank/DDBJ whole genome shotgun (WGS) entry which is preliminary data.</text>
</comment>
<gene>
    <name evidence="1" type="ORF">ACFFJG_08280</name>
</gene>
<proteinExistence type="predicted"/>
<accession>A0ABV6E0G3</accession>
<dbReference type="EMBL" id="JBHLXH010000001">
    <property type="protein sequence ID" value="MFC0222475.1"/>
    <property type="molecule type" value="Genomic_DNA"/>
</dbReference>
<organism evidence="1 2">
    <name type="scientific">Nocardioides zeicaulis</name>
    <dbReference type="NCBI Taxonomy" id="1776857"/>
    <lineage>
        <taxon>Bacteria</taxon>
        <taxon>Bacillati</taxon>
        <taxon>Actinomycetota</taxon>
        <taxon>Actinomycetes</taxon>
        <taxon>Propionibacteriales</taxon>
        <taxon>Nocardioidaceae</taxon>
        <taxon>Nocardioides</taxon>
    </lineage>
</organism>
<sequence length="149" mass="15764">MDTTLPRPVRTLLVLLVVVLLAVSIVLGAALVSGRSPGSWWAQATGHVVVEHHADAADVPDGERPDWLPADADEITVVRPGRAAGGATGTRLDARVPQGTAVPASCAASRRPALPWDGGGDWPDFTAAETLTCDGWHLVARPHHWYAWS</sequence>
<keyword evidence="2" id="KW-1185">Reference proteome</keyword>
<dbReference type="Proteomes" id="UP001589698">
    <property type="component" value="Unassembled WGS sequence"/>
</dbReference>
<evidence type="ECO:0000313" key="1">
    <source>
        <dbReference type="EMBL" id="MFC0222475.1"/>
    </source>
</evidence>
<reference evidence="1 2" key="1">
    <citation type="submission" date="2024-09" db="EMBL/GenBank/DDBJ databases">
        <authorList>
            <person name="Sun Q."/>
            <person name="Mori K."/>
        </authorList>
    </citation>
    <scope>NUCLEOTIDE SEQUENCE [LARGE SCALE GENOMIC DNA]</scope>
    <source>
        <strain evidence="1 2">CCM 8654</strain>
    </source>
</reference>
<evidence type="ECO:0000313" key="2">
    <source>
        <dbReference type="Proteomes" id="UP001589698"/>
    </source>
</evidence>
<dbReference type="RefSeq" id="WP_378518126.1">
    <property type="nucleotide sequence ID" value="NZ_CBCSDI010000055.1"/>
</dbReference>